<keyword evidence="3" id="KW-1185">Reference proteome</keyword>
<gene>
    <name evidence="2" type="ORF">BD410DRAFT_492074</name>
</gene>
<dbReference type="GO" id="GO:0003723">
    <property type="term" value="F:RNA binding"/>
    <property type="evidence" value="ECO:0007669"/>
    <property type="project" value="InterPro"/>
</dbReference>
<dbReference type="VEuPathDB" id="FungiDB:BD410DRAFT_492074"/>
<dbReference type="InterPro" id="IPR036612">
    <property type="entry name" value="KH_dom_type_1_sf"/>
</dbReference>
<dbReference type="Gene3D" id="3.30.1370.10">
    <property type="entry name" value="K Homology domain, type 1"/>
    <property type="match status" value="1"/>
</dbReference>
<reference evidence="2 3" key="1">
    <citation type="submission" date="2018-06" db="EMBL/GenBank/DDBJ databases">
        <title>A transcriptomic atlas of mushroom development highlights an independent origin of complex multicellularity.</title>
        <authorList>
            <consortium name="DOE Joint Genome Institute"/>
            <person name="Krizsan K."/>
            <person name="Almasi E."/>
            <person name="Merenyi Z."/>
            <person name="Sahu N."/>
            <person name="Viragh M."/>
            <person name="Koszo T."/>
            <person name="Mondo S."/>
            <person name="Kiss B."/>
            <person name="Balint B."/>
            <person name="Kues U."/>
            <person name="Barry K."/>
            <person name="Hegedus J.C."/>
            <person name="Henrissat B."/>
            <person name="Johnson J."/>
            <person name="Lipzen A."/>
            <person name="Ohm R."/>
            <person name="Nagy I."/>
            <person name="Pangilinan J."/>
            <person name="Yan J."/>
            <person name="Xiong Y."/>
            <person name="Grigoriev I.V."/>
            <person name="Hibbett D.S."/>
            <person name="Nagy L.G."/>
        </authorList>
    </citation>
    <scope>NUCLEOTIDE SEQUENCE [LARGE SCALE GENOMIC DNA]</scope>
    <source>
        <strain evidence="2 3">SZMC22713</strain>
    </source>
</reference>
<feature type="region of interest" description="Disordered" evidence="1">
    <location>
        <begin position="1"/>
        <end position="31"/>
    </location>
</feature>
<feature type="region of interest" description="Disordered" evidence="1">
    <location>
        <begin position="93"/>
        <end position="201"/>
    </location>
</feature>
<dbReference type="PRINTS" id="PR00929">
    <property type="entry name" value="ATHOOK"/>
</dbReference>
<dbReference type="EMBL" id="ML170205">
    <property type="protein sequence ID" value="TDL18693.1"/>
    <property type="molecule type" value="Genomic_DNA"/>
</dbReference>
<feature type="region of interest" description="Disordered" evidence="1">
    <location>
        <begin position="240"/>
        <end position="263"/>
    </location>
</feature>
<evidence type="ECO:0000256" key="1">
    <source>
        <dbReference type="SAM" id="MobiDB-lite"/>
    </source>
</evidence>
<evidence type="ECO:0008006" key="4">
    <source>
        <dbReference type="Google" id="ProtNLM"/>
    </source>
</evidence>
<dbReference type="Proteomes" id="UP000294933">
    <property type="component" value="Unassembled WGS sequence"/>
</dbReference>
<accession>A0A4Y7PTG1</accession>
<dbReference type="InterPro" id="IPR017956">
    <property type="entry name" value="AT_hook_DNA-bd_motif"/>
</dbReference>
<evidence type="ECO:0000313" key="3">
    <source>
        <dbReference type="Proteomes" id="UP000294933"/>
    </source>
</evidence>
<evidence type="ECO:0000313" key="2">
    <source>
        <dbReference type="EMBL" id="TDL18693.1"/>
    </source>
</evidence>
<organism evidence="2 3">
    <name type="scientific">Rickenella mellea</name>
    <dbReference type="NCBI Taxonomy" id="50990"/>
    <lineage>
        <taxon>Eukaryota</taxon>
        <taxon>Fungi</taxon>
        <taxon>Dikarya</taxon>
        <taxon>Basidiomycota</taxon>
        <taxon>Agaricomycotina</taxon>
        <taxon>Agaricomycetes</taxon>
        <taxon>Hymenochaetales</taxon>
        <taxon>Rickenellaceae</taxon>
        <taxon>Rickenella</taxon>
    </lineage>
</organism>
<sequence>MLQDQTVRPPLDDVSSVQASGMDNETTFSPQKYGIVGSSVYTGRSASVSHGAVAPPLSVVQTTDALVGPQISRDVQGAFTGFSVGYLDEISSTGELHGQSDTSGQAATTNVDSTKSPDQTSVPLKRSRGRPKGRKMKKTGDSEPSEPPKKKRGRPPKLKYESKDPPPKRPRGRPSKPGHEGEGEGEEPTPRGRRARSPRYLLTEFSLESGVLDRQESTKIFPDMAGRSFSFTSPIYPPTSPHYAPTQPNYALTPATPSSPSYSFSVDYTSTAPNLPPSLPIGGSSLVQEDHDNLNFRQTSDIPDKEEEDKEYDDWSVQLRDDFTPDLALSFETEDSVILVEISKVHFPGVVGENSCNITKLAELHGVAITHADNQEASTYTVMKLQGSSVDTQRAKEEILKLIEFQELFGAFIAGNTCI</sequence>
<dbReference type="SUPFAM" id="SSF54791">
    <property type="entry name" value="Eukaryotic type KH-domain (KH-domain type I)"/>
    <property type="match status" value="1"/>
</dbReference>
<protein>
    <recommendedName>
        <fullName evidence="4">K Homology domain-containing protein</fullName>
    </recommendedName>
</protein>
<feature type="compositionally biased region" description="Polar residues" evidence="1">
    <location>
        <begin position="246"/>
        <end position="263"/>
    </location>
</feature>
<feature type="compositionally biased region" description="Polar residues" evidence="1">
    <location>
        <begin position="15"/>
        <end position="30"/>
    </location>
</feature>
<feature type="compositionally biased region" description="Polar residues" evidence="1">
    <location>
        <begin position="93"/>
        <end position="122"/>
    </location>
</feature>
<proteinExistence type="predicted"/>
<dbReference type="GO" id="GO:0003677">
    <property type="term" value="F:DNA binding"/>
    <property type="evidence" value="ECO:0007669"/>
    <property type="project" value="InterPro"/>
</dbReference>
<feature type="compositionally biased region" description="Basic and acidic residues" evidence="1">
    <location>
        <begin position="158"/>
        <end position="167"/>
    </location>
</feature>
<feature type="compositionally biased region" description="Basic residues" evidence="1">
    <location>
        <begin position="125"/>
        <end position="137"/>
    </location>
</feature>
<dbReference type="AlphaFoldDB" id="A0A4Y7PTG1"/>
<name>A0A4Y7PTG1_9AGAM</name>